<evidence type="ECO:0000256" key="2">
    <source>
        <dbReference type="SAM" id="SignalP"/>
    </source>
</evidence>
<feature type="compositionally biased region" description="Polar residues" evidence="1">
    <location>
        <begin position="108"/>
        <end position="124"/>
    </location>
</feature>
<name>A0ABN7SG41_OIKDI</name>
<evidence type="ECO:0000256" key="1">
    <source>
        <dbReference type="SAM" id="MobiDB-lite"/>
    </source>
</evidence>
<feature type="chain" id="PRO_5046256074" evidence="2">
    <location>
        <begin position="16"/>
        <end position="166"/>
    </location>
</feature>
<protein>
    <submittedName>
        <fullName evidence="3">Oidioi.mRNA.OKI2018_I69.XSR.g16436.t1.cds</fullName>
    </submittedName>
</protein>
<organism evidence="3 4">
    <name type="scientific">Oikopleura dioica</name>
    <name type="common">Tunicate</name>
    <dbReference type="NCBI Taxonomy" id="34765"/>
    <lineage>
        <taxon>Eukaryota</taxon>
        <taxon>Metazoa</taxon>
        <taxon>Chordata</taxon>
        <taxon>Tunicata</taxon>
        <taxon>Appendicularia</taxon>
        <taxon>Copelata</taxon>
        <taxon>Oikopleuridae</taxon>
        <taxon>Oikopleura</taxon>
    </lineage>
</organism>
<accession>A0ABN7SG41</accession>
<gene>
    <name evidence="3" type="ORF">OKIOD_LOCUS7994</name>
</gene>
<evidence type="ECO:0000313" key="4">
    <source>
        <dbReference type="Proteomes" id="UP001158576"/>
    </source>
</evidence>
<reference evidence="3 4" key="1">
    <citation type="submission" date="2021-04" db="EMBL/GenBank/DDBJ databases">
        <authorList>
            <person name="Bliznina A."/>
        </authorList>
    </citation>
    <scope>NUCLEOTIDE SEQUENCE [LARGE SCALE GENOMIC DNA]</scope>
</reference>
<evidence type="ECO:0000313" key="3">
    <source>
        <dbReference type="EMBL" id="CAG5099313.1"/>
    </source>
</evidence>
<keyword evidence="2" id="KW-0732">Signal</keyword>
<dbReference type="EMBL" id="OU015569">
    <property type="protein sequence ID" value="CAG5099313.1"/>
    <property type="molecule type" value="Genomic_DNA"/>
</dbReference>
<proteinExistence type="predicted"/>
<feature type="compositionally biased region" description="Low complexity" evidence="1">
    <location>
        <begin position="125"/>
        <end position="148"/>
    </location>
</feature>
<feature type="region of interest" description="Disordered" evidence="1">
    <location>
        <begin position="90"/>
        <end position="148"/>
    </location>
</feature>
<feature type="signal peptide" evidence="2">
    <location>
        <begin position="1"/>
        <end position="15"/>
    </location>
</feature>
<dbReference type="Proteomes" id="UP001158576">
    <property type="component" value="Chromosome XSR"/>
</dbReference>
<sequence length="166" mass="16435">MKLFTGLAFASAAFAAYSDTCIGVDSANCDGTCSAQLETCAPAGGLTSSDLACCTAADADYVCGANLCGNLPSANFNQIACCADSAEPEVPGIPTDAPVEPTADPNVPTESSTIDPSQPTQPTDAASSTMSPTSGATGTTTETTTESGASSVVMASVLALLAVFYH</sequence>
<keyword evidence="4" id="KW-1185">Reference proteome</keyword>